<dbReference type="FunFam" id="1.10.340.30:FF:000002">
    <property type="entry name" value="Adenine DNA glycosylase"/>
    <property type="match status" value="1"/>
</dbReference>
<dbReference type="Pfam" id="PF00730">
    <property type="entry name" value="HhH-GPD"/>
    <property type="match status" value="1"/>
</dbReference>
<dbReference type="EC" id="3.2.2.31" evidence="4 14"/>
<dbReference type="GO" id="GO:0006298">
    <property type="term" value="P:mismatch repair"/>
    <property type="evidence" value="ECO:0007669"/>
    <property type="project" value="TreeGrafter"/>
</dbReference>
<keyword evidence="8 14" id="KW-0227">DNA damage</keyword>
<dbReference type="NCBIfam" id="NF008132">
    <property type="entry name" value="PRK10880.1"/>
    <property type="match status" value="1"/>
</dbReference>
<dbReference type="Pfam" id="PF14815">
    <property type="entry name" value="NUDIX_4"/>
    <property type="match status" value="1"/>
</dbReference>
<sequence>MQSDFNFSTAVLSWYQQYGRKNLPWQQNKTLYSVWLSEVMLQQTQVATVIPYFECFITRFPTVVDLANADIDEVLHLWTGLGYYARARNLHKAAVQIRDKFNGEFPTNFDDVLALSGVGRSTAGAVLSSVLGQPHPILDGNVKRVLARFFMVEGWSGVKSVENKLWELSEQITPNNEGVVNFNQAMMDLGAMICTRTKPKCTLCPLEKQCKTNEMQVWEQFPTKKPKKILPEKQSYFLILKQGSKVLLEKREAKGLWGGLFSFPQFDSLEELKRSLFDENLLKIMDQQVAFRHTFSHFHLDIIPILIDLDLQKERKNEPLRVAENQGIYNANISLQQDYWYDLDNPSKVGLATPIKRILNELKHNKR</sequence>
<protein>
    <recommendedName>
        <fullName evidence="5 14">Adenine DNA glycosylase</fullName>
        <ecNumber evidence="4 14">3.2.2.31</ecNumber>
    </recommendedName>
</protein>
<keyword evidence="11" id="KW-0411">Iron-sulfur</keyword>
<dbReference type="FunFam" id="1.10.1670.10:FF:000002">
    <property type="entry name" value="Adenine DNA glycosylase"/>
    <property type="match status" value="1"/>
</dbReference>
<dbReference type="Gene3D" id="1.10.340.30">
    <property type="entry name" value="Hypothetical protein, domain 2"/>
    <property type="match status" value="1"/>
</dbReference>
<dbReference type="GO" id="GO:0034039">
    <property type="term" value="F:8-oxo-7,8-dihydroguanine DNA N-glycosylase activity"/>
    <property type="evidence" value="ECO:0007669"/>
    <property type="project" value="TreeGrafter"/>
</dbReference>
<evidence type="ECO:0000256" key="1">
    <source>
        <dbReference type="ARBA" id="ARBA00000843"/>
    </source>
</evidence>
<dbReference type="InterPro" id="IPR044298">
    <property type="entry name" value="MIG/MutY"/>
</dbReference>
<keyword evidence="9 16" id="KW-0378">Hydrolase</keyword>
<evidence type="ECO:0000256" key="5">
    <source>
        <dbReference type="ARBA" id="ARBA00022023"/>
    </source>
</evidence>
<evidence type="ECO:0000256" key="8">
    <source>
        <dbReference type="ARBA" id="ARBA00022763"/>
    </source>
</evidence>
<dbReference type="InterPro" id="IPR000445">
    <property type="entry name" value="HhH_motif"/>
</dbReference>
<keyword evidence="12" id="KW-0234">DNA repair</keyword>
<dbReference type="InterPro" id="IPR015797">
    <property type="entry name" value="NUDIX_hydrolase-like_dom_sf"/>
</dbReference>
<dbReference type="PANTHER" id="PTHR42944">
    <property type="entry name" value="ADENINE DNA GLYCOSYLASE"/>
    <property type="match status" value="1"/>
</dbReference>
<gene>
    <name evidence="16" type="primary">mutY</name>
    <name evidence="16" type="ORF">NCTC12872_01812</name>
</gene>
<dbReference type="CDD" id="cd00056">
    <property type="entry name" value="ENDO3c"/>
    <property type="match status" value="1"/>
</dbReference>
<dbReference type="InterPro" id="IPR023170">
    <property type="entry name" value="HhH_base_excis_C"/>
</dbReference>
<keyword evidence="10 14" id="KW-0408">Iron</keyword>
<name>A0A379CDM3_9PAST</name>
<comment type="function">
    <text evidence="2">Adenine glycosylase active on G-A mispairs. MutY also corrects error-prone DNA synthesis past GO lesions which are due to the oxidatively damaged form of guanine: 7,8-dihydro-8-oxoguanine (8-oxo-dGTP).</text>
</comment>
<evidence type="ECO:0000313" key="17">
    <source>
        <dbReference type="Proteomes" id="UP000255417"/>
    </source>
</evidence>
<dbReference type="Gene3D" id="3.90.79.10">
    <property type="entry name" value="Nucleoside Triphosphate Pyrophosphohydrolase"/>
    <property type="match status" value="1"/>
</dbReference>
<keyword evidence="13 14" id="KW-0326">Glycosidase</keyword>
<dbReference type="InterPro" id="IPR011257">
    <property type="entry name" value="DNA_glycosylase"/>
</dbReference>
<evidence type="ECO:0000256" key="12">
    <source>
        <dbReference type="ARBA" id="ARBA00023204"/>
    </source>
</evidence>
<dbReference type="PROSITE" id="PS01155">
    <property type="entry name" value="ENDONUCLEASE_III_2"/>
    <property type="match status" value="1"/>
</dbReference>
<feature type="domain" description="HhH-GPD" evidence="15">
    <location>
        <begin position="40"/>
        <end position="192"/>
    </location>
</feature>
<dbReference type="RefSeq" id="WP_115316221.1">
    <property type="nucleotide sequence ID" value="NZ_LWIF01000001.1"/>
</dbReference>
<evidence type="ECO:0000256" key="7">
    <source>
        <dbReference type="ARBA" id="ARBA00022723"/>
    </source>
</evidence>
<dbReference type="InterPro" id="IPR003265">
    <property type="entry name" value="HhH-GPD_domain"/>
</dbReference>
<evidence type="ECO:0000256" key="13">
    <source>
        <dbReference type="ARBA" id="ARBA00023295"/>
    </source>
</evidence>
<evidence type="ECO:0000313" key="16">
    <source>
        <dbReference type="EMBL" id="SUB59767.1"/>
    </source>
</evidence>
<dbReference type="InterPro" id="IPR004035">
    <property type="entry name" value="Endouclease-III_FeS-bd_BS"/>
</dbReference>
<proteinExistence type="inferred from homology"/>
<evidence type="ECO:0000256" key="4">
    <source>
        <dbReference type="ARBA" id="ARBA00012045"/>
    </source>
</evidence>
<dbReference type="GO" id="GO:0035485">
    <property type="term" value="F:adenine/guanine mispair binding"/>
    <property type="evidence" value="ECO:0007669"/>
    <property type="project" value="TreeGrafter"/>
</dbReference>
<organism evidence="16 17">
    <name type="scientific">Phocoenobacter uteri</name>
    <dbReference type="NCBI Taxonomy" id="146806"/>
    <lineage>
        <taxon>Bacteria</taxon>
        <taxon>Pseudomonadati</taxon>
        <taxon>Pseudomonadota</taxon>
        <taxon>Gammaproteobacteria</taxon>
        <taxon>Pasteurellales</taxon>
        <taxon>Pasteurellaceae</taxon>
        <taxon>Phocoenobacter</taxon>
    </lineage>
</organism>
<dbReference type="SUPFAM" id="SSF48150">
    <property type="entry name" value="DNA-glycosylase"/>
    <property type="match status" value="1"/>
</dbReference>
<dbReference type="InterPro" id="IPR004036">
    <property type="entry name" value="Endonuclease-III-like_CS2"/>
</dbReference>
<keyword evidence="6" id="KW-0004">4Fe-4S</keyword>
<evidence type="ECO:0000256" key="11">
    <source>
        <dbReference type="ARBA" id="ARBA00023014"/>
    </source>
</evidence>
<dbReference type="GO" id="GO:0032357">
    <property type="term" value="F:oxidized purine DNA binding"/>
    <property type="evidence" value="ECO:0007669"/>
    <property type="project" value="TreeGrafter"/>
</dbReference>
<comment type="similarity">
    <text evidence="3 14">Belongs to the Nth/MutY family.</text>
</comment>
<dbReference type="Proteomes" id="UP000255417">
    <property type="component" value="Unassembled WGS sequence"/>
</dbReference>
<dbReference type="Pfam" id="PF00633">
    <property type="entry name" value="HHH"/>
    <property type="match status" value="1"/>
</dbReference>
<dbReference type="GO" id="GO:0046872">
    <property type="term" value="F:metal ion binding"/>
    <property type="evidence" value="ECO:0007669"/>
    <property type="project" value="UniProtKB-UniRule"/>
</dbReference>
<dbReference type="InterPro" id="IPR005760">
    <property type="entry name" value="A/G_AdeGlyc_MutY"/>
</dbReference>
<evidence type="ECO:0000256" key="10">
    <source>
        <dbReference type="ARBA" id="ARBA00023004"/>
    </source>
</evidence>
<dbReference type="GO" id="GO:0051539">
    <property type="term" value="F:4 iron, 4 sulfur cluster binding"/>
    <property type="evidence" value="ECO:0007669"/>
    <property type="project" value="UniProtKB-UniRule"/>
</dbReference>
<reference evidence="16 17" key="1">
    <citation type="submission" date="2018-06" db="EMBL/GenBank/DDBJ databases">
        <authorList>
            <consortium name="Pathogen Informatics"/>
            <person name="Doyle S."/>
        </authorList>
    </citation>
    <scope>NUCLEOTIDE SEQUENCE [LARGE SCALE GENOMIC DNA]</scope>
    <source>
        <strain evidence="16 17">NCTC12872</strain>
    </source>
</reference>
<dbReference type="SUPFAM" id="SSF55811">
    <property type="entry name" value="Nudix"/>
    <property type="match status" value="1"/>
</dbReference>
<dbReference type="SMART" id="SM00478">
    <property type="entry name" value="ENDO3c"/>
    <property type="match status" value="1"/>
</dbReference>
<comment type="catalytic activity">
    <reaction evidence="1 14">
        <text>Hydrolyzes free adenine bases from 7,8-dihydro-8-oxoguanine:adenine mismatched double-stranded DNA, leaving an apurinic site.</text>
        <dbReference type="EC" id="3.2.2.31"/>
    </reaction>
</comment>
<keyword evidence="17" id="KW-1185">Reference proteome</keyword>
<dbReference type="CDD" id="cd03431">
    <property type="entry name" value="NUDIX_DNA_Glycosylase_C-MutY"/>
    <property type="match status" value="1"/>
</dbReference>
<evidence type="ECO:0000256" key="2">
    <source>
        <dbReference type="ARBA" id="ARBA00002933"/>
    </source>
</evidence>
<dbReference type="InterPro" id="IPR029119">
    <property type="entry name" value="MutY_C"/>
</dbReference>
<evidence type="ECO:0000256" key="3">
    <source>
        <dbReference type="ARBA" id="ARBA00008343"/>
    </source>
</evidence>
<evidence type="ECO:0000256" key="6">
    <source>
        <dbReference type="ARBA" id="ARBA00022485"/>
    </source>
</evidence>
<evidence type="ECO:0000259" key="15">
    <source>
        <dbReference type="SMART" id="SM00478"/>
    </source>
</evidence>
<evidence type="ECO:0000256" key="9">
    <source>
        <dbReference type="ARBA" id="ARBA00022801"/>
    </source>
</evidence>
<dbReference type="Gene3D" id="1.10.1670.10">
    <property type="entry name" value="Helix-hairpin-Helix base-excision DNA repair enzymes (C-terminal)"/>
    <property type="match status" value="1"/>
</dbReference>
<dbReference type="NCBIfam" id="TIGR01084">
    <property type="entry name" value="mutY"/>
    <property type="match status" value="1"/>
</dbReference>
<dbReference type="GO" id="GO:0006284">
    <property type="term" value="P:base-excision repair"/>
    <property type="evidence" value="ECO:0007669"/>
    <property type="project" value="UniProtKB-UniRule"/>
</dbReference>
<dbReference type="AlphaFoldDB" id="A0A379CDM3"/>
<dbReference type="PROSITE" id="PS00764">
    <property type="entry name" value="ENDONUCLEASE_III_1"/>
    <property type="match status" value="1"/>
</dbReference>
<evidence type="ECO:0000256" key="14">
    <source>
        <dbReference type="RuleBase" id="RU365096"/>
    </source>
</evidence>
<accession>A0A379CDM3</accession>
<dbReference type="EMBL" id="UGTA01000001">
    <property type="protein sequence ID" value="SUB59767.1"/>
    <property type="molecule type" value="Genomic_DNA"/>
</dbReference>
<dbReference type="GO" id="GO:0000701">
    <property type="term" value="F:purine-specific mismatch base pair DNA N-glycosylase activity"/>
    <property type="evidence" value="ECO:0007669"/>
    <property type="project" value="UniProtKB-EC"/>
</dbReference>
<keyword evidence="7" id="KW-0479">Metal-binding</keyword>
<dbReference type="PANTHER" id="PTHR42944:SF1">
    <property type="entry name" value="ADENINE DNA GLYCOSYLASE"/>
    <property type="match status" value="1"/>
</dbReference>
<comment type="cofactor">
    <cofactor evidence="14">
        <name>[4Fe-4S] cluster</name>
        <dbReference type="ChEBI" id="CHEBI:49883"/>
    </cofactor>
    <text evidence="14">Binds 1 [4Fe-4S] cluster.</text>
</comment>
<dbReference type="OrthoDB" id="9802365at2"/>